<proteinExistence type="predicted"/>
<reference evidence="2" key="1">
    <citation type="submission" date="2016-11" db="UniProtKB">
        <authorList>
            <consortium name="WormBaseParasite"/>
        </authorList>
    </citation>
    <scope>IDENTIFICATION</scope>
    <source>
        <strain evidence="2">KR3021</strain>
    </source>
</reference>
<dbReference type="WBParaSite" id="RSKR_0000661900.1">
    <property type="protein sequence ID" value="RSKR_0000661900.1"/>
    <property type="gene ID" value="RSKR_0000661900"/>
</dbReference>
<evidence type="ECO:0000313" key="2">
    <source>
        <dbReference type="WBParaSite" id="RSKR_0000661900.1"/>
    </source>
</evidence>
<evidence type="ECO:0000313" key="1">
    <source>
        <dbReference type="Proteomes" id="UP000095286"/>
    </source>
</evidence>
<dbReference type="Proteomes" id="UP000095286">
    <property type="component" value="Unplaced"/>
</dbReference>
<accession>A0AC35U1C6</accession>
<name>A0AC35U1C6_9BILA</name>
<organism evidence="1 2">
    <name type="scientific">Rhabditophanes sp. KR3021</name>
    <dbReference type="NCBI Taxonomy" id="114890"/>
    <lineage>
        <taxon>Eukaryota</taxon>
        <taxon>Metazoa</taxon>
        <taxon>Ecdysozoa</taxon>
        <taxon>Nematoda</taxon>
        <taxon>Chromadorea</taxon>
        <taxon>Rhabditida</taxon>
        <taxon>Tylenchina</taxon>
        <taxon>Panagrolaimomorpha</taxon>
        <taxon>Strongyloidoidea</taxon>
        <taxon>Alloionematidae</taxon>
        <taxon>Rhabditophanes</taxon>
    </lineage>
</organism>
<protein>
    <submittedName>
        <fullName evidence="2">Kelch repeat-containing protein</fullName>
    </submittedName>
</protein>
<sequence length="1010" mass="111616">MTAPVSGSLNSSIRNIFKTNAFYIPNSAKKTSAAEIADEGFNSGGDTMVNVEGKSEKKHSEEIEKLSNFALTNLKDEELGQHDSSQLNDDINTSQLFNDSTEYDNSVFEKSTSSENDSQNDEAAQNALHNGSNENDVNSGITQGASDNGIIVNPYEGDVSERFDDINDENDILAAVINANRSFCVSKKSKTKLSARLSSSFSKFTSFINEKRRKKGKELEVKKPKSDHEAFTDEAMTKESTKNDYSYQINQTCVSPLDNYFGEQSNLGGSSQRFGVGLSNGSNFKYTGQLHAGLSPILESPARLSHLFFDNKSETVNLEGRFSQNKSFELGGLSNKNSIVCVDLNSRAAEEVAKLVEDRECHACGRIGNKVFNFGGLNNLKIEKFDIETNTTETLDFEMNLPTKYPSCAVVEGRIFSIGGFAGGNIVSSVDYFESEKMSWIKSVDLVAPVQKHKSVVIEGVIYVTGGEGCSNIQRFDEREGRWTLLREDPLKSFDAAVSTSNNNILCCGGEIEDSVKDECRIYELSTNSWRAIAIGGLSNKNSIVCVDLNSRAAEEVAKLVEDRECHACGRIGNKVFNFGGLNNLKIEKFDIETNTTETLDFEMNLPTKYPSCAVVEGRIFSIVGFAGGNIVSSVDYFESEKMSWIKSVDLVAPVQKHKSVVIEGVIYVTGGEGCSNIQRFDEREGRWTLLREDPLKSFDAAVSTSNNNILCCGGEIEDLVKDECRIYELSTNSWRTIASLPLTLISASSVETKHANLILGGWQKSGTISDIYSYIKSENMSRLLSGGYQHEPEKIGQSIHNLETRIREMKYIIEETLNQLSLAQHNVKYEDIMGLMTSLANAVSQVQKLLKRSALDGNMDDEGAYLSNHVLAPQFISMDFDADLYHKSEGRIPYWNHDVLPDYLRTKLMPTPEEEEQAIEDEIASKQVDYVGKQILAMTKNFESMLSAISEGNKCAAEVSLEKMTSNPAETRRMVMAVMHGTELIPEKPVTDKDTAPKEGALGNGSCFD</sequence>